<dbReference type="SUPFAM" id="SSF46785">
    <property type="entry name" value="Winged helix' DNA-binding domain"/>
    <property type="match status" value="1"/>
</dbReference>
<dbReference type="InterPro" id="IPR036390">
    <property type="entry name" value="WH_DNA-bd_sf"/>
</dbReference>
<evidence type="ECO:0000313" key="7">
    <source>
        <dbReference type="Proteomes" id="UP000037146"/>
    </source>
</evidence>
<dbReference type="FunFam" id="1.10.10.10:FF:000001">
    <property type="entry name" value="LysR family transcriptional regulator"/>
    <property type="match status" value="1"/>
</dbReference>
<accession>A0A0K9GYS2</accession>
<dbReference type="Gene3D" id="1.10.10.10">
    <property type="entry name" value="Winged helix-like DNA-binding domain superfamily/Winged helix DNA-binding domain"/>
    <property type="match status" value="1"/>
</dbReference>
<dbReference type="PANTHER" id="PTHR30419:SF8">
    <property type="entry name" value="NITROGEN ASSIMILATION TRANSCRIPTIONAL ACTIVATOR-RELATED"/>
    <property type="match status" value="1"/>
</dbReference>
<dbReference type="Pfam" id="PF03466">
    <property type="entry name" value="LysR_substrate"/>
    <property type="match status" value="1"/>
</dbReference>
<dbReference type="PANTHER" id="PTHR30419">
    <property type="entry name" value="HTH-TYPE TRANSCRIPTIONAL REGULATOR YBHD"/>
    <property type="match status" value="1"/>
</dbReference>
<dbReference type="CDD" id="cd05466">
    <property type="entry name" value="PBP2_LTTR_substrate"/>
    <property type="match status" value="1"/>
</dbReference>
<dbReference type="OrthoDB" id="9803735at2"/>
<dbReference type="GO" id="GO:0003700">
    <property type="term" value="F:DNA-binding transcription factor activity"/>
    <property type="evidence" value="ECO:0007669"/>
    <property type="project" value="InterPro"/>
</dbReference>
<comment type="caution">
    <text evidence="6">The sequence shown here is derived from an EMBL/GenBank/DDBJ whole genome shotgun (WGS) entry which is preliminary data.</text>
</comment>
<proteinExistence type="inferred from homology"/>
<name>A0A0K9GYS2_9BACI</name>
<dbReference type="InterPro" id="IPR050950">
    <property type="entry name" value="HTH-type_LysR_regulators"/>
</dbReference>
<reference evidence="7" key="1">
    <citation type="submission" date="2015-07" db="EMBL/GenBank/DDBJ databases">
        <title>Genome sequencing project for genomic taxonomy and phylogenomics of Bacillus-like bacteria.</title>
        <authorList>
            <person name="Liu B."/>
            <person name="Wang J."/>
            <person name="Zhu Y."/>
            <person name="Liu G."/>
            <person name="Chen Q."/>
            <person name="Chen Z."/>
            <person name="Lan J."/>
            <person name="Che J."/>
            <person name="Ge C."/>
            <person name="Shi H."/>
            <person name="Pan Z."/>
            <person name="Liu X."/>
        </authorList>
    </citation>
    <scope>NUCLEOTIDE SEQUENCE [LARGE SCALE GENOMIC DNA]</scope>
    <source>
        <strain evidence="7">FJAT-27997</strain>
    </source>
</reference>
<dbReference type="EMBL" id="LFZW01000001">
    <property type="protein sequence ID" value="KMY51402.1"/>
    <property type="molecule type" value="Genomic_DNA"/>
</dbReference>
<organism evidence="6 7">
    <name type="scientific">Peribacillus loiseleuriae</name>
    <dbReference type="NCBI Taxonomy" id="1679170"/>
    <lineage>
        <taxon>Bacteria</taxon>
        <taxon>Bacillati</taxon>
        <taxon>Bacillota</taxon>
        <taxon>Bacilli</taxon>
        <taxon>Bacillales</taxon>
        <taxon>Bacillaceae</taxon>
        <taxon>Peribacillus</taxon>
    </lineage>
</organism>
<dbReference type="PROSITE" id="PS50931">
    <property type="entry name" value="HTH_LYSR"/>
    <property type="match status" value="1"/>
</dbReference>
<dbReference type="Gene3D" id="3.40.190.290">
    <property type="match status" value="1"/>
</dbReference>
<dbReference type="SUPFAM" id="SSF53850">
    <property type="entry name" value="Periplasmic binding protein-like II"/>
    <property type="match status" value="1"/>
</dbReference>
<keyword evidence="3" id="KW-0238">DNA-binding</keyword>
<dbReference type="PATRIC" id="fig|1679170.3.peg.4342"/>
<feature type="domain" description="HTH lysR-type" evidence="5">
    <location>
        <begin position="1"/>
        <end position="58"/>
    </location>
</feature>
<evidence type="ECO:0000256" key="3">
    <source>
        <dbReference type="ARBA" id="ARBA00023125"/>
    </source>
</evidence>
<evidence type="ECO:0000256" key="1">
    <source>
        <dbReference type="ARBA" id="ARBA00009437"/>
    </source>
</evidence>
<evidence type="ECO:0000256" key="4">
    <source>
        <dbReference type="ARBA" id="ARBA00023163"/>
    </source>
</evidence>
<dbReference type="Pfam" id="PF00126">
    <property type="entry name" value="HTH_1"/>
    <property type="match status" value="1"/>
</dbReference>
<sequence length="293" mass="33083">MELRVLRYFLTVARVESITHAAGILHITQPTLSRQLADLEKELGAQLLVRGKRKVSLTDAGMLLCQRAEEILTISDKTEKEFKDQKNLVGGTISIGSVESLTSQVLSKLLKAFYNEYPQVSYHIFSGTGDDIKEKIDKGVLEVGILLEPINIEKYDFIRLPLKERWGILTKTTSPLAEKEYVTPKDLIGVPLFISSRTVVQNEIASWFSDEYSQLHFVATYNLISNVVNLVENGMGTAICIEGALMMKDSEHLCFRPFHPELKVGCVIVWKKHKIFSPTTTRFIQFIKHALQA</sequence>
<keyword evidence="2" id="KW-0805">Transcription regulation</keyword>
<dbReference type="GO" id="GO:0003677">
    <property type="term" value="F:DNA binding"/>
    <property type="evidence" value="ECO:0007669"/>
    <property type="project" value="UniProtKB-KW"/>
</dbReference>
<dbReference type="InterPro" id="IPR005119">
    <property type="entry name" value="LysR_subst-bd"/>
</dbReference>
<dbReference type="RefSeq" id="WP_049682750.1">
    <property type="nucleotide sequence ID" value="NZ_LFZW01000001.1"/>
</dbReference>
<dbReference type="AlphaFoldDB" id="A0A0K9GYS2"/>
<evidence type="ECO:0000313" key="6">
    <source>
        <dbReference type="EMBL" id="KMY51402.1"/>
    </source>
</evidence>
<protein>
    <submittedName>
        <fullName evidence="6">LysR family transcriptional regulator</fullName>
    </submittedName>
</protein>
<comment type="similarity">
    <text evidence="1">Belongs to the LysR transcriptional regulatory family.</text>
</comment>
<dbReference type="PRINTS" id="PR00039">
    <property type="entry name" value="HTHLYSR"/>
</dbReference>
<evidence type="ECO:0000256" key="2">
    <source>
        <dbReference type="ARBA" id="ARBA00023015"/>
    </source>
</evidence>
<keyword evidence="4" id="KW-0804">Transcription</keyword>
<gene>
    <name evidence="6" type="ORF">AC625_19165</name>
</gene>
<dbReference type="Proteomes" id="UP000037146">
    <property type="component" value="Unassembled WGS sequence"/>
</dbReference>
<evidence type="ECO:0000259" key="5">
    <source>
        <dbReference type="PROSITE" id="PS50931"/>
    </source>
</evidence>
<dbReference type="STRING" id="1679170.AC625_19165"/>
<keyword evidence="7" id="KW-1185">Reference proteome</keyword>
<dbReference type="InterPro" id="IPR000847">
    <property type="entry name" value="LysR_HTH_N"/>
</dbReference>
<dbReference type="GO" id="GO:0005829">
    <property type="term" value="C:cytosol"/>
    <property type="evidence" value="ECO:0007669"/>
    <property type="project" value="TreeGrafter"/>
</dbReference>
<dbReference type="InterPro" id="IPR036388">
    <property type="entry name" value="WH-like_DNA-bd_sf"/>
</dbReference>